<protein>
    <submittedName>
        <fullName evidence="1">ATP-binding protein</fullName>
    </submittedName>
</protein>
<keyword evidence="1" id="KW-0547">Nucleotide-binding</keyword>
<sequence>MAGRIYLITGVMAAGKSTVAQLLAERMARGVHLRGDVFRRMIVTGREEMSETPTQGALDQLALRYRLAAQAARTYCEAGFTVVLQDNYYGRALPEMLELLRGYPVFTAVLCPRAEVVRRREAGRGKTGYTGFAVERLCADFLRETPRLGLWLDSSEQTPEETVEAILQHSGGAVG</sequence>
<dbReference type="Pfam" id="PF13671">
    <property type="entry name" value="AAA_33"/>
    <property type="match status" value="1"/>
</dbReference>
<proteinExistence type="predicted"/>
<dbReference type="EMBL" id="JANGAB010000006">
    <property type="protein sequence ID" value="MCQ4950166.1"/>
    <property type="molecule type" value="Genomic_DNA"/>
</dbReference>
<evidence type="ECO:0000313" key="1">
    <source>
        <dbReference type="EMBL" id="MCQ4950166.1"/>
    </source>
</evidence>
<accession>A0AAW5KB52</accession>
<name>A0AAW5KB52_9FIRM</name>
<dbReference type="InterPro" id="IPR027417">
    <property type="entry name" value="P-loop_NTPase"/>
</dbReference>
<comment type="caution">
    <text evidence="1">The sequence shown here is derived from an EMBL/GenBank/DDBJ whole genome shotgun (WGS) entry which is preliminary data.</text>
</comment>
<dbReference type="Proteomes" id="UP001205063">
    <property type="component" value="Unassembled WGS sequence"/>
</dbReference>
<dbReference type="GO" id="GO:0005524">
    <property type="term" value="F:ATP binding"/>
    <property type="evidence" value="ECO:0007669"/>
    <property type="project" value="UniProtKB-KW"/>
</dbReference>
<gene>
    <name evidence="1" type="ORF">NE646_10885</name>
</gene>
<dbReference type="RefSeq" id="WP_256136499.1">
    <property type="nucleotide sequence ID" value="NZ_JANGAB010000006.1"/>
</dbReference>
<keyword evidence="1" id="KW-0067">ATP-binding</keyword>
<dbReference type="SUPFAM" id="SSF52540">
    <property type="entry name" value="P-loop containing nucleoside triphosphate hydrolases"/>
    <property type="match status" value="1"/>
</dbReference>
<dbReference type="Gene3D" id="3.40.50.300">
    <property type="entry name" value="P-loop containing nucleotide triphosphate hydrolases"/>
    <property type="match status" value="1"/>
</dbReference>
<dbReference type="AlphaFoldDB" id="A0AAW5KB52"/>
<organism evidence="1 2">
    <name type="scientific">Bittarella massiliensis</name>
    <name type="common">ex Durand et al. 2017</name>
    <dbReference type="NCBI Taxonomy" id="1720313"/>
    <lineage>
        <taxon>Bacteria</taxon>
        <taxon>Bacillati</taxon>
        <taxon>Bacillota</taxon>
        <taxon>Clostridia</taxon>
        <taxon>Eubacteriales</taxon>
        <taxon>Oscillospiraceae</taxon>
        <taxon>Bittarella (ex Durand et al. 2017)</taxon>
    </lineage>
</organism>
<evidence type="ECO:0000313" key="2">
    <source>
        <dbReference type="Proteomes" id="UP001205063"/>
    </source>
</evidence>
<reference evidence="1" key="1">
    <citation type="submission" date="2022-06" db="EMBL/GenBank/DDBJ databases">
        <title>Isolation of gut microbiota from human fecal samples.</title>
        <authorList>
            <person name="Pamer E.G."/>
            <person name="Barat B."/>
            <person name="Waligurski E."/>
            <person name="Medina S."/>
            <person name="Paddock L."/>
            <person name="Mostad J."/>
        </authorList>
    </citation>
    <scope>NUCLEOTIDE SEQUENCE</scope>
    <source>
        <strain evidence="1">DFI.7.96</strain>
    </source>
</reference>